<dbReference type="AlphaFoldDB" id="A0A9J5YN94"/>
<accession>A0A9J5YN94</accession>
<keyword evidence="2" id="KW-1185">Reference proteome</keyword>
<proteinExistence type="predicted"/>
<reference evidence="1 2" key="1">
    <citation type="submission" date="2020-09" db="EMBL/GenBank/DDBJ databases">
        <title>De no assembly of potato wild relative species, Solanum commersonii.</title>
        <authorList>
            <person name="Cho K."/>
        </authorList>
    </citation>
    <scope>NUCLEOTIDE SEQUENCE [LARGE SCALE GENOMIC DNA]</scope>
    <source>
        <strain evidence="1">LZ3.2</strain>
        <tissue evidence="1">Leaf</tissue>
    </source>
</reference>
<evidence type="ECO:0000313" key="1">
    <source>
        <dbReference type="EMBL" id="KAG5600596.1"/>
    </source>
</evidence>
<gene>
    <name evidence="1" type="ORF">H5410_031966</name>
</gene>
<dbReference type="Proteomes" id="UP000824120">
    <property type="component" value="Chromosome 6"/>
</dbReference>
<sequence>MTHFQGQMSPTVGKPSILPTFMCYSSPSFWCSRIPNSTSLLVFGIPALCFPKIYIDIRYDLIIEPACYHGQTAHFQGQTSPIIGKAPIC</sequence>
<evidence type="ECO:0000313" key="2">
    <source>
        <dbReference type="Proteomes" id="UP000824120"/>
    </source>
</evidence>
<organism evidence="1 2">
    <name type="scientific">Solanum commersonii</name>
    <name type="common">Commerson's wild potato</name>
    <name type="synonym">Commerson's nightshade</name>
    <dbReference type="NCBI Taxonomy" id="4109"/>
    <lineage>
        <taxon>Eukaryota</taxon>
        <taxon>Viridiplantae</taxon>
        <taxon>Streptophyta</taxon>
        <taxon>Embryophyta</taxon>
        <taxon>Tracheophyta</taxon>
        <taxon>Spermatophyta</taxon>
        <taxon>Magnoliopsida</taxon>
        <taxon>eudicotyledons</taxon>
        <taxon>Gunneridae</taxon>
        <taxon>Pentapetalae</taxon>
        <taxon>asterids</taxon>
        <taxon>lamiids</taxon>
        <taxon>Solanales</taxon>
        <taxon>Solanaceae</taxon>
        <taxon>Solanoideae</taxon>
        <taxon>Solaneae</taxon>
        <taxon>Solanum</taxon>
    </lineage>
</organism>
<protein>
    <submittedName>
        <fullName evidence="1">Uncharacterized protein</fullName>
    </submittedName>
</protein>
<name>A0A9J5YN94_SOLCO</name>
<dbReference type="EMBL" id="JACXVP010000006">
    <property type="protein sequence ID" value="KAG5600596.1"/>
    <property type="molecule type" value="Genomic_DNA"/>
</dbReference>
<comment type="caution">
    <text evidence="1">The sequence shown here is derived from an EMBL/GenBank/DDBJ whole genome shotgun (WGS) entry which is preliminary data.</text>
</comment>